<sequence length="372" mass="40291">MARGFGPDPIVSAPHGRTLLTFDKARLNTVRGLAILLVVVFHVIGPGPGDGMRLPAESPLHPFAAGLAFLRLPVLATVSGYLYARRRLANRHMLGPFFRTKTVRLIVPAVLALVVFQQIHAAMGETVPLPRALFFAYEHFWYIQSLLVIFFVIALCDAVWQPDWISLLLGAFGLSTLCALSAYHPFLSLGGALTLAPLFLIGMVFRDRAAVLSSPAFDRLAGGAVLIYLLGYIANQLIFHMPGQPATLGYCMGGGATAFLLFRYTPAIRGLNLLGEYSLSVYLWHPAAAGLARTVVYRFAPESGMLLLFAAMLTTGLLVPISMAKIAGAISMPARLSGGRAWKPSRSWPRPRMSIFAPPSPAEDPHQESRAA</sequence>
<accession>A0ABT8Y617</accession>
<keyword evidence="4" id="KW-0808">Transferase</keyword>
<comment type="caution">
    <text evidence="4">The sequence shown here is derived from an EMBL/GenBank/DDBJ whole genome shotgun (WGS) entry which is preliminary data.</text>
</comment>
<feature type="transmembrane region" description="Helical" evidence="2">
    <location>
        <begin position="27"/>
        <end position="44"/>
    </location>
</feature>
<dbReference type="GO" id="GO:0016746">
    <property type="term" value="F:acyltransferase activity"/>
    <property type="evidence" value="ECO:0007669"/>
    <property type="project" value="UniProtKB-KW"/>
</dbReference>
<name>A0ABT8Y617_9SPHN</name>
<evidence type="ECO:0000313" key="4">
    <source>
        <dbReference type="EMBL" id="MDO6413765.1"/>
    </source>
</evidence>
<protein>
    <submittedName>
        <fullName evidence="4">Acyltransferase</fullName>
        <ecNumber evidence="4">2.3.1.-</ecNumber>
    </submittedName>
</protein>
<keyword evidence="5" id="KW-1185">Reference proteome</keyword>
<evidence type="ECO:0000259" key="3">
    <source>
        <dbReference type="Pfam" id="PF01757"/>
    </source>
</evidence>
<feature type="region of interest" description="Disordered" evidence="1">
    <location>
        <begin position="337"/>
        <end position="372"/>
    </location>
</feature>
<keyword evidence="4" id="KW-0012">Acyltransferase</keyword>
<feature type="transmembrane region" description="Helical" evidence="2">
    <location>
        <begin position="189"/>
        <end position="205"/>
    </location>
</feature>
<feature type="domain" description="Acyltransferase 3" evidence="3">
    <location>
        <begin position="26"/>
        <end position="322"/>
    </location>
</feature>
<dbReference type="Pfam" id="PF01757">
    <property type="entry name" value="Acyl_transf_3"/>
    <property type="match status" value="1"/>
</dbReference>
<feature type="transmembrane region" description="Helical" evidence="2">
    <location>
        <begin position="247"/>
        <end position="265"/>
    </location>
</feature>
<feature type="transmembrane region" description="Helical" evidence="2">
    <location>
        <begin position="141"/>
        <end position="160"/>
    </location>
</feature>
<proteinExistence type="predicted"/>
<reference evidence="4" key="1">
    <citation type="submission" date="2023-07" db="EMBL/GenBank/DDBJ databases">
        <authorList>
            <person name="Kim M."/>
        </authorList>
    </citation>
    <scope>NUCLEOTIDE SEQUENCE</scope>
    <source>
        <strain evidence="4">BIUV-7</strain>
    </source>
</reference>
<organism evidence="4 5">
    <name type="scientific">Sphingomonas natans</name>
    <dbReference type="NCBI Taxonomy" id="3063330"/>
    <lineage>
        <taxon>Bacteria</taxon>
        <taxon>Pseudomonadati</taxon>
        <taxon>Pseudomonadota</taxon>
        <taxon>Alphaproteobacteria</taxon>
        <taxon>Sphingomonadales</taxon>
        <taxon>Sphingomonadaceae</taxon>
        <taxon>Sphingomonas</taxon>
    </lineage>
</organism>
<feature type="transmembrane region" description="Helical" evidence="2">
    <location>
        <begin position="306"/>
        <end position="327"/>
    </location>
</feature>
<feature type="compositionally biased region" description="Basic and acidic residues" evidence="1">
    <location>
        <begin position="363"/>
        <end position="372"/>
    </location>
</feature>
<keyword evidence="2" id="KW-0472">Membrane</keyword>
<dbReference type="Proteomes" id="UP001169764">
    <property type="component" value="Unassembled WGS sequence"/>
</dbReference>
<feature type="transmembrane region" description="Helical" evidence="2">
    <location>
        <begin position="105"/>
        <end position="121"/>
    </location>
</feature>
<dbReference type="InterPro" id="IPR002656">
    <property type="entry name" value="Acyl_transf_3_dom"/>
</dbReference>
<dbReference type="EC" id="2.3.1.-" evidence="4"/>
<evidence type="ECO:0000313" key="5">
    <source>
        <dbReference type="Proteomes" id="UP001169764"/>
    </source>
</evidence>
<dbReference type="RefSeq" id="WP_303540454.1">
    <property type="nucleotide sequence ID" value="NZ_JAUOTP010000002.1"/>
</dbReference>
<gene>
    <name evidence="4" type="ORF">Q4F19_05165</name>
</gene>
<feature type="transmembrane region" description="Helical" evidence="2">
    <location>
        <begin position="64"/>
        <end position="84"/>
    </location>
</feature>
<keyword evidence="2" id="KW-0812">Transmembrane</keyword>
<keyword evidence="2" id="KW-1133">Transmembrane helix</keyword>
<dbReference type="EMBL" id="JAUOTP010000002">
    <property type="protein sequence ID" value="MDO6413765.1"/>
    <property type="molecule type" value="Genomic_DNA"/>
</dbReference>
<feature type="transmembrane region" description="Helical" evidence="2">
    <location>
        <begin position="217"/>
        <end position="235"/>
    </location>
</feature>
<evidence type="ECO:0000256" key="1">
    <source>
        <dbReference type="SAM" id="MobiDB-lite"/>
    </source>
</evidence>
<evidence type="ECO:0000256" key="2">
    <source>
        <dbReference type="SAM" id="Phobius"/>
    </source>
</evidence>